<dbReference type="Pfam" id="PF10377">
    <property type="entry name" value="ATG11"/>
    <property type="match status" value="1"/>
</dbReference>
<dbReference type="GeneID" id="106064667"/>
<organism evidence="9 12">
    <name type="scientific">Biomphalaria glabrata</name>
    <name type="common">Bloodfluke planorb</name>
    <name type="synonym">Freshwater snail</name>
    <dbReference type="NCBI Taxonomy" id="6526"/>
    <lineage>
        <taxon>Eukaryota</taxon>
        <taxon>Metazoa</taxon>
        <taxon>Spiralia</taxon>
        <taxon>Lophotrochozoa</taxon>
        <taxon>Mollusca</taxon>
        <taxon>Gastropoda</taxon>
        <taxon>Heterobranchia</taxon>
        <taxon>Euthyneura</taxon>
        <taxon>Panpulmonata</taxon>
        <taxon>Hygrophila</taxon>
        <taxon>Lymnaeoidea</taxon>
        <taxon>Planorbidae</taxon>
        <taxon>Biomphalaria</taxon>
    </lineage>
</organism>
<dbReference type="PANTHER" id="PTHR13222:SF1">
    <property type="entry name" value="RB1-INDUCIBLE COILED-COIL PROTEIN 1"/>
    <property type="match status" value="1"/>
</dbReference>
<evidence type="ECO:0000313" key="12">
    <source>
        <dbReference type="RefSeq" id="XP_055886874.1"/>
    </source>
</evidence>
<keyword evidence="2" id="KW-0653">Protein transport</keyword>
<feature type="coiled-coil region" evidence="5">
    <location>
        <begin position="295"/>
        <end position="322"/>
    </location>
</feature>
<dbReference type="InterPro" id="IPR019460">
    <property type="entry name" value="Atg11_C"/>
</dbReference>
<feature type="coiled-coil region" evidence="5">
    <location>
        <begin position="1274"/>
        <end position="1322"/>
    </location>
</feature>
<evidence type="ECO:0000256" key="3">
    <source>
        <dbReference type="ARBA" id="ARBA00023006"/>
    </source>
</evidence>
<name>A0A9W3AI56_BIOGL</name>
<evidence type="ECO:0000313" key="10">
    <source>
        <dbReference type="RefSeq" id="XP_013078730.2"/>
    </source>
</evidence>
<feature type="compositionally biased region" description="Basic and acidic residues" evidence="6">
    <location>
        <begin position="693"/>
        <end position="707"/>
    </location>
</feature>
<dbReference type="PANTHER" id="PTHR13222">
    <property type="entry name" value="RB1-INDUCIBLE COILED-COIL"/>
    <property type="match status" value="1"/>
</dbReference>
<dbReference type="Pfam" id="PF04108">
    <property type="entry name" value="ATG17_like"/>
    <property type="match status" value="1"/>
</dbReference>
<dbReference type="Proteomes" id="UP001165740">
    <property type="component" value="Chromosome 5"/>
</dbReference>
<dbReference type="Gene3D" id="3.10.20.90">
    <property type="entry name" value="Phosphatidylinositol 3-kinase Catalytic Subunit, Chain A, domain 1"/>
    <property type="match status" value="1"/>
</dbReference>
<feature type="coiled-coil region" evidence="5">
    <location>
        <begin position="846"/>
        <end position="880"/>
    </location>
</feature>
<keyword evidence="1" id="KW-0813">Transport</keyword>
<feature type="coiled-coil region" evidence="5">
    <location>
        <begin position="711"/>
        <end position="745"/>
    </location>
</feature>
<evidence type="ECO:0000256" key="5">
    <source>
        <dbReference type="SAM" id="Coils"/>
    </source>
</evidence>
<feature type="coiled-coil region" evidence="5">
    <location>
        <begin position="1147"/>
        <end position="1185"/>
    </location>
</feature>
<evidence type="ECO:0000256" key="2">
    <source>
        <dbReference type="ARBA" id="ARBA00022927"/>
    </source>
</evidence>
<dbReference type="GO" id="GO:0034517">
    <property type="term" value="P:ribophagy"/>
    <property type="evidence" value="ECO:0007669"/>
    <property type="project" value="TreeGrafter"/>
</dbReference>
<dbReference type="OMA" id="LMHTQNC"/>
<feature type="domain" description="Autophagy protein ATG17-like" evidence="7">
    <location>
        <begin position="125"/>
        <end position="478"/>
    </location>
</feature>
<evidence type="ECO:0000313" key="11">
    <source>
        <dbReference type="RefSeq" id="XP_013078736.2"/>
    </source>
</evidence>
<dbReference type="GO" id="GO:0060090">
    <property type="term" value="F:molecular adaptor activity"/>
    <property type="evidence" value="ECO:0007669"/>
    <property type="project" value="TreeGrafter"/>
</dbReference>
<protein>
    <submittedName>
        <fullName evidence="10 11">RB1-inducible coiled-coil protein 1-like</fullName>
    </submittedName>
</protein>
<evidence type="ECO:0000256" key="1">
    <source>
        <dbReference type="ARBA" id="ARBA00022448"/>
    </source>
</evidence>
<evidence type="ECO:0000256" key="4">
    <source>
        <dbReference type="ARBA" id="ARBA00023054"/>
    </source>
</evidence>
<dbReference type="GO" id="GO:0034045">
    <property type="term" value="C:phagophore assembly site membrane"/>
    <property type="evidence" value="ECO:0007669"/>
    <property type="project" value="TreeGrafter"/>
</dbReference>
<feature type="region of interest" description="Disordered" evidence="6">
    <location>
        <begin position="1516"/>
        <end position="1538"/>
    </location>
</feature>
<keyword evidence="3" id="KW-0072">Autophagy</keyword>
<evidence type="ECO:0000259" key="8">
    <source>
        <dbReference type="Pfam" id="PF10377"/>
    </source>
</evidence>
<dbReference type="GO" id="GO:0000422">
    <property type="term" value="P:autophagy of mitochondrion"/>
    <property type="evidence" value="ECO:0007669"/>
    <property type="project" value="TreeGrafter"/>
</dbReference>
<dbReference type="OrthoDB" id="447953at2759"/>
<dbReference type="InterPro" id="IPR040040">
    <property type="entry name" value="ATG11"/>
</dbReference>
<dbReference type="GO" id="GO:0000045">
    <property type="term" value="P:autophagosome assembly"/>
    <property type="evidence" value="ECO:0007669"/>
    <property type="project" value="InterPro"/>
</dbReference>
<feature type="compositionally biased region" description="Polar residues" evidence="6">
    <location>
        <begin position="635"/>
        <end position="650"/>
    </location>
</feature>
<dbReference type="RefSeq" id="XP_055886874.1">
    <property type="nucleotide sequence ID" value="XM_056030899.1"/>
</dbReference>
<dbReference type="RefSeq" id="XP_013078736.2">
    <property type="nucleotide sequence ID" value="XM_013223282.2"/>
</dbReference>
<feature type="region of interest" description="Disordered" evidence="6">
    <location>
        <begin position="682"/>
        <end position="707"/>
    </location>
</feature>
<dbReference type="RefSeq" id="XP_013078730.2">
    <property type="nucleotide sequence ID" value="XM_013223276.2"/>
</dbReference>
<dbReference type="KEGG" id="bgt:106064667"/>
<feature type="region of interest" description="Disordered" evidence="6">
    <location>
        <begin position="616"/>
        <end position="668"/>
    </location>
</feature>
<accession>A0A9W3AI56</accession>
<dbReference type="GO" id="GO:0034727">
    <property type="term" value="P:piecemeal microautophagy of the nucleus"/>
    <property type="evidence" value="ECO:0007669"/>
    <property type="project" value="TreeGrafter"/>
</dbReference>
<keyword evidence="9" id="KW-1185">Reference proteome</keyword>
<sequence length="1538" mass="174906">MLFVFQMDIGQMLTFDISLLMDSVSRLQVEICKTTGISVEKQILLVSGGHSLKPDQKVMTYGAGADTNPVFLFSKLAIENQEAPLVRSLSLTKDSFSPTKEQMTDAINLPASYDTVTKRTKLACQIRDSANKILGFCNNEFKEQHLQYQGWGTVVANLEEIAQALQKTEVKFNKAVASFLPQRENHFAMLRNFNEVLELLNRIPLLKALNISEVDEEDASLKRFGLRSSMTYSQTPKTLLDWISNQGQGQSLDALQKQSLEELLHFDSELFESFDRQVQDLLTLVISDPHQMKELVGIERRLSELEKRLNEAKKIAKEQSDMAQGFLNHQARLNSTQDAASILPDLCKSHKQQLVQMMERQQRLEALQNNFRKSKQEMSKNIHQRLGWVMHIETLISKLDSELIYHMKTLRILGCNLELLNQVKAAPQVYASMVVEAARRRKFSHVFSQWAENLAEESSHLYKEETERRKLFAQNLGEHFLLDTLFKGFDDNPPSFATKPPEPFDISLPDITLDDIVLLKNAVPELEVSLSQPLDSDVFHLPLHHTNIRSTTVVPHSQSSQTDDFRNGISTTVPCVITASETPAYSFTVPEYGSPQSAEFVTITSAPPISRETLVSHYSDQSEKETASSQKQKEPQSVVSSLNVTDSSSAELPPKVQSKVNSDTTSPISSNEFATADFYFEDSMPSPMADSPLGKKEKKKEETSKTDLELITSLHAELAESRIQIQQLERQLKEKDSQVLNCAKSCCHLETGSEGSSTLLVTADHLTSSDISVIDSGRMGDSIIPELPDTTKLDAAYCEVTKLKTFLSETEEKLNLVQKEKDEAVQFKDNVIFSLENNLTSLGQDLSDTKSRLLSLEDEKEKLEKQLYDYQVRCENQETALLKGEETLLSIRNKLKAFHCKMKTDIPLLSRNLQELKTAVSNNKSELQVSVDSALATVEKEVSVFNATILATACSNFKSEKDALNMEINNLKANLHQYTAESSETLTHLKSANDHLASELQHQQLEYNDRLEKQKLQYEAAMKDMETKHALEVELELDRYRLELKESEEMSERNIEHLKEKYQEVLNTLEGLKIQSEEEKVELLRCHKQSIQECEAKHAEEKAQMAQTFEAEHLRNETKQKKQESEFQEKLESIQTSLATDKKNALDIQKEELVSEYEKQLSQLREQHEEQKVNYAKLLEDKQLDNAEKLTLLKTQFDIERDVLQEEVNKFKNREISDASTQFDAELVSEVMTNSETQTGLELLAEVISLTSSASYGSEEMIAHKVQSTNLDEKEKDSGDISKLQQINEELNKQLFKAQEKVDQLEKEVFALELKKQEIFERKSNEADKRNEMKESFSQAMQTELSKGQDLMQISSVTTSIMVMDRELSFEAANKGDPESASSEVKAKDEKIALLEKKLKDLSLSKNRESFNDKVSIRGCDKGDIVLLCLDERHDQYVVFTVGTNLHFLHSESLECLGLQTGTDVCRKSWILAEVVDKEYCLAKKPNNRFRVPQGTCFYRVKCKPWKSDIEIRSEKDVPRHTVKSSKQENTSHSREKK</sequence>
<feature type="domain" description="Autophagy-related protein 11 C-terminal" evidence="8">
    <location>
        <begin position="1395"/>
        <end position="1504"/>
    </location>
</feature>
<dbReference type="GO" id="GO:0015031">
    <property type="term" value="P:protein transport"/>
    <property type="evidence" value="ECO:0007669"/>
    <property type="project" value="UniProtKB-KW"/>
</dbReference>
<evidence type="ECO:0000259" key="7">
    <source>
        <dbReference type="Pfam" id="PF04108"/>
    </source>
</evidence>
<dbReference type="CDD" id="cd17060">
    <property type="entry name" value="Ubl_RB1CC1"/>
    <property type="match status" value="1"/>
</dbReference>
<keyword evidence="4 5" id="KW-0175">Coiled coil</keyword>
<feature type="compositionally biased region" description="Basic and acidic residues" evidence="6">
    <location>
        <begin position="620"/>
        <end position="634"/>
    </location>
</feature>
<dbReference type="GO" id="GO:0061723">
    <property type="term" value="P:glycophagy"/>
    <property type="evidence" value="ECO:0007669"/>
    <property type="project" value="TreeGrafter"/>
</dbReference>
<feature type="coiled-coil region" evidence="5">
    <location>
        <begin position="347"/>
        <end position="377"/>
    </location>
</feature>
<reference evidence="10 11" key="1">
    <citation type="submission" date="2025-04" db="UniProtKB">
        <authorList>
            <consortium name="RefSeq"/>
        </authorList>
    </citation>
    <scope>IDENTIFICATION</scope>
</reference>
<proteinExistence type="predicted"/>
<feature type="compositionally biased region" description="Polar residues" evidence="6">
    <location>
        <begin position="658"/>
        <end position="668"/>
    </location>
</feature>
<dbReference type="GO" id="GO:1990316">
    <property type="term" value="C:Atg1/ULK1 kinase complex"/>
    <property type="evidence" value="ECO:0007669"/>
    <property type="project" value="TreeGrafter"/>
</dbReference>
<evidence type="ECO:0000313" key="9">
    <source>
        <dbReference type="Proteomes" id="UP001165740"/>
    </source>
</evidence>
<dbReference type="GO" id="GO:0061709">
    <property type="term" value="P:reticulophagy"/>
    <property type="evidence" value="ECO:0007669"/>
    <property type="project" value="TreeGrafter"/>
</dbReference>
<dbReference type="InterPro" id="IPR045326">
    <property type="entry name" value="ATG17-like_dom"/>
</dbReference>
<gene>
    <name evidence="10 11 12" type="primary">LOC106064667</name>
</gene>
<evidence type="ECO:0000256" key="6">
    <source>
        <dbReference type="SAM" id="MobiDB-lite"/>
    </source>
</evidence>
<dbReference type="GO" id="GO:0019901">
    <property type="term" value="F:protein kinase binding"/>
    <property type="evidence" value="ECO:0007669"/>
    <property type="project" value="TreeGrafter"/>
</dbReference>
<feature type="coiled-coil region" evidence="5">
    <location>
        <begin position="954"/>
        <end position="1104"/>
    </location>
</feature>